<dbReference type="RefSeq" id="WP_181738545.1">
    <property type="nucleotide sequence ID" value="NZ_JACEOL010000016.1"/>
</dbReference>
<reference evidence="6 7" key="1">
    <citation type="submission" date="2020-07" db="EMBL/GenBank/DDBJ databases">
        <title>Thermoactinomyces phylogeny.</title>
        <authorList>
            <person name="Dunlap C."/>
        </authorList>
    </citation>
    <scope>NUCLEOTIDE SEQUENCE [LARGE SCALE GENOMIC DNA]</scope>
    <source>
        <strain evidence="6 7">AMNI-1</strain>
    </source>
</reference>
<dbReference type="InterPro" id="IPR050079">
    <property type="entry name" value="DEAD_box_RNA_helicase"/>
</dbReference>
<evidence type="ECO:0000256" key="1">
    <source>
        <dbReference type="ARBA" id="ARBA00022741"/>
    </source>
</evidence>
<dbReference type="InterPro" id="IPR027417">
    <property type="entry name" value="P-loop_NTPase"/>
</dbReference>
<dbReference type="Gene3D" id="3.40.50.300">
    <property type="entry name" value="P-loop containing nucleotide triphosphate hydrolases"/>
    <property type="match status" value="2"/>
</dbReference>
<protein>
    <submittedName>
        <fullName evidence="6">Type I-D CRISPR-associated helicase Cas3</fullName>
    </submittedName>
</protein>
<keyword evidence="4" id="KW-0067">ATP-binding</keyword>
<dbReference type="Pfam" id="PF00270">
    <property type="entry name" value="DEAD"/>
    <property type="match status" value="1"/>
</dbReference>
<evidence type="ECO:0000256" key="3">
    <source>
        <dbReference type="ARBA" id="ARBA00022806"/>
    </source>
</evidence>
<comment type="caution">
    <text evidence="6">The sequence shown here is derived from an EMBL/GenBank/DDBJ whole genome shotgun (WGS) entry which is preliminary data.</text>
</comment>
<keyword evidence="1" id="KW-0547">Nucleotide-binding</keyword>
<name>A0A7W1XR94_9BACL</name>
<dbReference type="GO" id="GO:0005829">
    <property type="term" value="C:cytosol"/>
    <property type="evidence" value="ECO:0007669"/>
    <property type="project" value="TreeGrafter"/>
</dbReference>
<sequence length="715" mass="83759">MARYFCRKQHFGRGEDMIRIREERAKTYNLPFIGNIRPYAHQAVQLRLVDRAVRGKGKAIIWNRARTGAGKTLANYGYLTQNPQMRALGVYPVNELVKDQFQSLKQGLPLGIWDEISLWTAEEMRKNRMPGENKLEQIKRLSTPYHRAVMTNPDHLMLIAQERLYAYRQGERVEAFYRLGEYALQVFDEFHLYNIAQVNFLAQWMAFMAASFPNREFAFMLSSATPRPDVFRLLEGTGIEIWNVQEETDRWLKEENPSVYEERVFLEPIHLQVVSGYLQAWNTGERIMQNWGETESYLSEWPDAKGLIILDSIHEAQVLANSLREKGYDVGEVHGLSDRSRSREALARQITVATATVEVGVDFKDELRKDFLIFEARNAGSFMQRLGRIGRGSRLNPEPPLHVWAYVPGYVAEQIRDCSSSEISRAELEEMVTGAYQSFQNFSRYIEKVGGMNLVHSLHLQKKHHMDREQNPALETVKDFAGRMYGVGFEEMERQYLSWKREKLLEPVLSFRGQNTLEYQILGWEPEESETFYPDIWFWDETSPDIPLKRYDYSFVLRRRRVRFVDREELVKRVKEHVAGPEQEELLQSLKRDHVLGHAVALGVRDKPASLVWRLPFKASRYAEQLVRLDRLSLESDERDLNDQLNMLFQSMRRTTWIVYIVKRSVRELNDHLRLPPMFRVYPAKTAQGADWSIAFNSEAFQLWSVWETVKSEVF</sequence>
<evidence type="ECO:0000259" key="5">
    <source>
        <dbReference type="Pfam" id="PF00270"/>
    </source>
</evidence>
<dbReference type="GO" id="GO:0003676">
    <property type="term" value="F:nucleic acid binding"/>
    <property type="evidence" value="ECO:0007669"/>
    <property type="project" value="InterPro"/>
</dbReference>
<keyword evidence="3" id="KW-0347">Helicase</keyword>
<evidence type="ECO:0000256" key="4">
    <source>
        <dbReference type="ARBA" id="ARBA00022840"/>
    </source>
</evidence>
<dbReference type="GO" id="GO:0003724">
    <property type="term" value="F:RNA helicase activity"/>
    <property type="evidence" value="ECO:0007669"/>
    <property type="project" value="TreeGrafter"/>
</dbReference>
<proteinExistence type="predicted"/>
<dbReference type="Proteomes" id="UP000538292">
    <property type="component" value="Unassembled WGS sequence"/>
</dbReference>
<evidence type="ECO:0000313" key="7">
    <source>
        <dbReference type="Proteomes" id="UP000538292"/>
    </source>
</evidence>
<keyword evidence="7" id="KW-1185">Reference proteome</keyword>
<organism evidence="6 7">
    <name type="scientific">Thermoactinomyces mirandus</name>
    <dbReference type="NCBI Taxonomy" id="2756294"/>
    <lineage>
        <taxon>Bacteria</taxon>
        <taxon>Bacillati</taxon>
        <taxon>Bacillota</taxon>
        <taxon>Bacilli</taxon>
        <taxon>Bacillales</taxon>
        <taxon>Thermoactinomycetaceae</taxon>
        <taxon>Thermoactinomyces</taxon>
    </lineage>
</organism>
<dbReference type="InterPro" id="IPR017575">
    <property type="entry name" value="CRISPR-assoc_helicase_Cas3"/>
</dbReference>
<evidence type="ECO:0000256" key="2">
    <source>
        <dbReference type="ARBA" id="ARBA00022801"/>
    </source>
</evidence>
<dbReference type="NCBIfam" id="TIGR03158">
    <property type="entry name" value="cas3_cyano"/>
    <property type="match status" value="1"/>
</dbReference>
<dbReference type="EMBL" id="JACEOL010000016">
    <property type="protein sequence ID" value="MBA4601741.1"/>
    <property type="molecule type" value="Genomic_DNA"/>
</dbReference>
<dbReference type="AlphaFoldDB" id="A0A7W1XR94"/>
<dbReference type="PANTHER" id="PTHR47959">
    <property type="entry name" value="ATP-DEPENDENT RNA HELICASE RHLE-RELATED"/>
    <property type="match status" value="1"/>
</dbReference>
<dbReference type="InterPro" id="IPR011545">
    <property type="entry name" value="DEAD/DEAH_box_helicase_dom"/>
</dbReference>
<dbReference type="SUPFAM" id="SSF52540">
    <property type="entry name" value="P-loop containing nucleoside triphosphate hydrolases"/>
    <property type="match status" value="1"/>
</dbReference>
<dbReference type="PANTHER" id="PTHR47959:SF13">
    <property type="entry name" value="ATP-DEPENDENT RNA HELICASE RHLE"/>
    <property type="match status" value="1"/>
</dbReference>
<gene>
    <name evidence="6" type="primary">cas3</name>
    <name evidence="6" type="ORF">H2C83_05265</name>
</gene>
<evidence type="ECO:0000313" key="6">
    <source>
        <dbReference type="EMBL" id="MBA4601741.1"/>
    </source>
</evidence>
<feature type="domain" description="DEAD/DEAH-box helicase" evidence="5">
    <location>
        <begin position="44"/>
        <end position="229"/>
    </location>
</feature>
<accession>A0A7W1XR94</accession>
<dbReference type="GO" id="GO:0005524">
    <property type="term" value="F:ATP binding"/>
    <property type="evidence" value="ECO:0007669"/>
    <property type="project" value="UniProtKB-KW"/>
</dbReference>
<dbReference type="GO" id="GO:0016787">
    <property type="term" value="F:hydrolase activity"/>
    <property type="evidence" value="ECO:0007669"/>
    <property type="project" value="UniProtKB-KW"/>
</dbReference>
<keyword evidence="2" id="KW-0378">Hydrolase</keyword>